<dbReference type="EMBL" id="AOLN01000013">
    <property type="protein sequence ID" value="ELZ94011.1"/>
    <property type="molecule type" value="Genomic_DNA"/>
</dbReference>
<name>M0IB92_9EURY</name>
<evidence type="ECO:0000313" key="3">
    <source>
        <dbReference type="EMBL" id="ELZ94011.1"/>
    </source>
</evidence>
<dbReference type="PATRIC" id="fig|662479.7.peg.2092"/>
<dbReference type="SUPFAM" id="SSF56281">
    <property type="entry name" value="Metallo-hydrolase/oxidoreductase"/>
    <property type="match status" value="1"/>
</dbReference>
<dbReference type="AlphaFoldDB" id="M0IB92"/>
<evidence type="ECO:0000313" key="4">
    <source>
        <dbReference type="Proteomes" id="UP000011550"/>
    </source>
</evidence>
<reference evidence="3 4" key="1">
    <citation type="journal article" date="2014" name="PLoS Genet.">
        <title>Phylogenetically driven sequencing of extremely halophilic archaea reveals strategies for static and dynamic osmo-response.</title>
        <authorList>
            <person name="Becker E.A."/>
            <person name="Seitzer P.M."/>
            <person name="Tritt A."/>
            <person name="Larsen D."/>
            <person name="Krusor M."/>
            <person name="Yao A.I."/>
            <person name="Wu D."/>
            <person name="Madern D."/>
            <person name="Eisen J.A."/>
            <person name="Darling A.E."/>
            <person name="Facciotti M.T."/>
        </authorList>
    </citation>
    <scope>NUCLEOTIDE SEQUENCE [LARGE SCALE GENOMIC DNA]</scope>
    <source>
        <strain evidence="3 4">ATCC BAA-1512</strain>
    </source>
</reference>
<evidence type="ECO:0000256" key="1">
    <source>
        <dbReference type="SAM" id="MobiDB-lite"/>
    </source>
</evidence>
<keyword evidence="4" id="KW-1185">Reference proteome</keyword>
<dbReference type="PANTHER" id="PTHR42951:SF4">
    <property type="entry name" value="ACYL-COENZYME A THIOESTERASE MBLAC2"/>
    <property type="match status" value="1"/>
</dbReference>
<sequence>MVTPLSDGLWHIDCKTFDMPNVFLVDDGTLTLVDSGWPSDEETVRNGVVDAGFELADIDRILLTHYDADHVGTLGRLSPDLDASVYIHEFEAPYVTGERLPPWTARNGLEAMHRLYYRRIELPDLPIRPIGDGDTIGEFRVYHTPGHTPGHVTYVHEGRSAAFLGDLAYGLGDTLRPTGRLSSYDAQQVKTSIQSLLRRGDRFTHACPGHGPPLENGYERLSKTVE</sequence>
<dbReference type="CDD" id="cd07721">
    <property type="entry name" value="yflN-like_MBL-fold"/>
    <property type="match status" value="1"/>
</dbReference>
<proteinExistence type="predicted"/>
<gene>
    <name evidence="3" type="ORF">C440_10338</name>
</gene>
<organism evidence="3 4">
    <name type="scientific">Haloferax mucosum ATCC BAA-1512</name>
    <dbReference type="NCBI Taxonomy" id="662479"/>
    <lineage>
        <taxon>Archaea</taxon>
        <taxon>Methanobacteriati</taxon>
        <taxon>Methanobacteriota</taxon>
        <taxon>Stenosarchaea group</taxon>
        <taxon>Halobacteria</taxon>
        <taxon>Halobacteriales</taxon>
        <taxon>Haloferacaceae</taxon>
        <taxon>Haloferax</taxon>
    </lineage>
</organism>
<dbReference type="Pfam" id="PF00753">
    <property type="entry name" value="Lactamase_B"/>
    <property type="match status" value="1"/>
</dbReference>
<comment type="caution">
    <text evidence="3">The sequence shown here is derived from an EMBL/GenBank/DDBJ whole genome shotgun (WGS) entry which is preliminary data.</text>
</comment>
<dbReference type="Proteomes" id="UP000011550">
    <property type="component" value="Unassembled WGS sequence"/>
</dbReference>
<accession>M0IB92</accession>
<dbReference type="PANTHER" id="PTHR42951">
    <property type="entry name" value="METALLO-BETA-LACTAMASE DOMAIN-CONTAINING"/>
    <property type="match status" value="1"/>
</dbReference>
<evidence type="ECO:0000259" key="2">
    <source>
        <dbReference type="SMART" id="SM00849"/>
    </source>
</evidence>
<protein>
    <recommendedName>
        <fullName evidence="2">Metallo-beta-lactamase domain-containing protein</fullName>
    </recommendedName>
</protein>
<dbReference type="Gene3D" id="3.60.15.10">
    <property type="entry name" value="Ribonuclease Z/Hydroxyacylglutathione hydrolase-like"/>
    <property type="match status" value="1"/>
</dbReference>
<feature type="domain" description="Metallo-beta-lactamase" evidence="2">
    <location>
        <begin position="19"/>
        <end position="210"/>
    </location>
</feature>
<dbReference type="SMART" id="SM00849">
    <property type="entry name" value="Lactamase_B"/>
    <property type="match status" value="1"/>
</dbReference>
<feature type="region of interest" description="Disordered" evidence="1">
    <location>
        <begin position="205"/>
        <end position="226"/>
    </location>
</feature>
<dbReference type="InterPro" id="IPR050855">
    <property type="entry name" value="NDM-1-like"/>
</dbReference>
<dbReference type="RefSeq" id="WP_008320360.1">
    <property type="nucleotide sequence ID" value="NZ_AOLN01000013.1"/>
</dbReference>
<dbReference type="STRING" id="662479.C440_10338"/>
<dbReference type="InterPro" id="IPR036866">
    <property type="entry name" value="RibonucZ/Hydroxyglut_hydro"/>
</dbReference>
<feature type="compositionally biased region" description="Basic and acidic residues" evidence="1">
    <location>
        <begin position="217"/>
        <end position="226"/>
    </location>
</feature>
<dbReference type="InterPro" id="IPR001279">
    <property type="entry name" value="Metallo-B-lactamas"/>
</dbReference>
<dbReference type="OrthoDB" id="197151at2157"/>